<dbReference type="InterPro" id="IPR014014">
    <property type="entry name" value="RNA_helicase_DEAD_Q_motif"/>
</dbReference>
<keyword evidence="5 12" id="KW-0378">Hydrolase</keyword>
<dbReference type="Gene3D" id="3.40.50.300">
    <property type="entry name" value="P-loop containing nucleotide triphosphate hydrolases"/>
    <property type="match status" value="2"/>
</dbReference>
<comment type="similarity">
    <text evidence="9">Belongs to the DEAD box helicase family. DDX27/DRS1 subfamily.</text>
</comment>
<feature type="short sequence motif" description="Q motif" evidence="11">
    <location>
        <begin position="148"/>
        <end position="176"/>
    </location>
</feature>
<evidence type="ECO:0000256" key="14">
    <source>
        <dbReference type="SAM" id="MobiDB-lite"/>
    </source>
</evidence>
<evidence type="ECO:0000256" key="6">
    <source>
        <dbReference type="ARBA" id="ARBA00022806"/>
    </source>
</evidence>
<evidence type="ECO:0000256" key="13">
    <source>
        <dbReference type="SAM" id="Coils"/>
    </source>
</evidence>
<keyword evidence="4 12" id="KW-0547">Nucleotide-binding</keyword>
<evidence type="ECO:0000256" key="11">
    <source>
        <dbReference type="PROSITE-ProRule" id="PRU00552"/>
    </source>
</evidence>
<dbReference type="Proteomes" id="UP001176961">
    <property type="component" value="Unassembled WGS sequence"/>
</dbReference>
<evidence type="ECO:0000256" key="3">
    <source>
        <dbReference type="ARBA" id="ARBA00022517"/>
    </source>
</evidence>
<dbReference type="PROSITE" id="PS00039">
    <property type="entry name" value="DEAD_ATP_HELICASE"/>
    <property type="match status" value="1"/>
</dbReference>
<accession>A0AA36DVU6</accession>
<feature type="region of interest" description="Disordered" evidence="14">
    <location>
        <begin position="1"/>
        <end position="25"/>
    </location>
</feature>
<evidence type="ECO:0000256" key="7">
    <source>
        <dbReference type="ARBA" id="ARBA00022840"/>
    </source>
</evidence>
<dbReference type="EMBL" id="CATQJL010000112">
    <property type="protein sequence ID" value="CAJ0592879.1"/>
    <property type="molecule type" value="Genomic_DNA"/>
</dbReference>
<evidence type="ECO:0000313" key="18">
    <source>
        <dbReference type="EMBL" id="CAJ0592879.1"/>
    </source>
</evidence>
<dbReference type="SUPFAM" id="SSF52540">
    <property type="entry name" value="P-loop containing nucleoside triphosphate hydrolases"/>
    <property type="match status" value="2"/>
</dbReference>
<keyword evidence="3" id="KW-0690">Ribosome biogenesis</keyword>
<evidence type="ECO:0000256" key="1">
    <source>
        <dbReference type="ARBA" id="ARBA00004604"/>
    </source>
</evidence>
<evidence type="ECO:0000313" key="19">
    <source>
        <dbReference type="Proteomes" id="UP001176961"/>
    </source>
</evidence>
<evidence type="ECO:0000259" key="16">
    <source>
        <dbReference type="PROSITE" id="PS51194"/>
    </source>
</evidence>
<proteinExistence type="inferred from homology"/>
<evidence type="ECO:0000256" key="8">
    <source>
        <dbReference type="ARBA" id="ARBA00023242"/>
    </source>
</evidence>
<dbReference type="GO" id="GO:0006364">
    <property type="term" value="P:rRNA processing"/>
    <property type="evidence" value="ECO:0007669"/>
    <property type="project" value="UniProtKB-ARBA"/>
</dbReference>
<keyword evidence="19" id="KW-1185">Reference proteome</keyword>
<keyword evidence="8" id="KW-0539">Nucleus</keyword>
<feature type="domain" description="DEAD-box RNA helicase Q" evidence="17">
    <location>
        <begin position="148"/>
        <end position="176"/>
    </location>
</feature>
<dbReference type="GO" id="GO:0005524">
    <property type="term" value="F:ATP binding"/>
    <property type="evidence" value="ECO:0007669"/>
    <property type="project" value="UniProtKB-KW"/>
</dbReference>
<dbReference type="CDD" id="cd17947">
    <property type="entry name" value="DEADc_DDX27"/>
    <property type="match status" value="1"/>
</dbReference>
<keyword evidence="13" id="KW-0175">Coiled coil</keyword>
<dbReference type="InterPro" id="IPR011545">
    <property type="entry name" value="DEAD/DEAH_box_helicase_dom"/>
</dbReference>
<dbReference type="InterPro" id="IPR014001">
    <property type="entry name" value="Helicase_ATP-bd"/>
</dbReference>
<evidence type="ECO:0000256" key="12">
    <source>
        <dbReference type="RuleBase" id="RU000492"/>
    </source>
</evidence>
<feature type="coiled-coil region" evidence="13">
    <location>
        <begin position="527"/>
        <end position="567"/>
    </location>
</feature>
<evidence type="ECO:0000256" key="9">
    <source>
        <dbReference type="ARBA" id="ARBA00043999"/>
    </source>
</evidence>
<gene>
    <name evidence="18" type="ORF">CYNAS_LOCUS4862</name>
</gene>
<feature type="domain" description="Helicase ATP-binding" evidence="15">
    <location>
        <begin position="179"/>
        <end position="353"/>
    </location>
</feature>
<feature type="domain" description="Helicase C-terminal" evidence="16">
    <location>
        <begin position="383"/>
        <end position="528"/>
    </location>
</feature>
<feature type="region of interest" description="Disordered" evidence="14">
    <location>
        <begin position="695"/>
        <end position="725"/>
    </location>
</feature>
<protein>
    <recommendedName>
        <fullName evidence="2">RNA helicase</fullName>
        <ecNumber evidence="2">3.6.4.13</ecNumber>
    </recommendedName>
</protein>
<dbReference type="Pfam" id="PF00270">
    <property type="entry name" value="DEAD"/>
    <property type="match status" value="1"/>
</dbReference>
<evidence type="ECO:0000256" key="2">
    <source>
        <dbReference type="ARBA" id="ARBA00012552"/>
    </source>
</evidence>
<sequence>MVNLYPAAVESDDEIEVDESEDDNDAEDIEALSVKKKKKVAGAANEFAADFLFECSAEDKIDRDDAALKKYLRKEAQSTLDEKIAAIRKTKNTAKDVEIEEIHDDENVEQLGALDAKDRLREKKKTGRRSTQKQDDFFDEAMDVSDSITFEQMNLSRPMLKAIAAAGYTEPTPIQSACIPVALAGKDICACAATGTGKTAAFVLPILERLLYRSNARSCTRILVLVPTRELAIQVFQVFRKLSTYCQIEVCLCAGGLDLKTQEAALRSSPDVVVATPGRLIDHLHNSPSFSLSNIEVLVLDEADRMLEEAFKDQMNELIRLCAPNRQTLLFSATMTDQIDELASMSLKKPVRIFINENTETALKLRQEFIRIRAGREGDREAIIAALVTRTFQENTIVFVKMKKDCQRMHILLGLLGLKVGQMHSSLSQAQRIEALSKFKRREIDVLVSTDLASRGLDIEGIQTVINMHMPKTIKQYIHRVGRTARAGRVGRSISLVGEEERKLLKEIINTNPNRSLKQRQVAPEVVEAYRQRIDSLEDSIRQIDLEEKEEKELRLAEAAVRKTEEKLETGTTEREGRVWFKKSTVGERERRRAERKLMRKEEMKKKESEKTPEQIRIEHEMAYQAREAKRARRGKMTRLRAVIETSAKKKVGMAKKRSMKLSDIPAIEATIPIKKKKKEAGKKSTFTSALTAIGKRSVKKARHGPEDSGFQKARVAYRLKTKKR</sequence>
<evidence type="ECO:0000256" key="5">
    <source>
        <dbReference type="ARBA" id="ARBA00022801"/>
    </source>
</evidence>
<reference evidence="18" key="1">
    <citation type="submission" date="2023-07" db="EMBL/GenBank/DDBJ databases">
        <authorList>
            <consortium name="CYATHOMIX"/>
        </authorList>
    </citation>
    <scope>NUCLEOTIDE SEQUENCE</scope>
    <source>
        <strain evidence="18">N/A</strain>
    </source>
</reference>
<dbReference type="GO" id="GO:0005829">
    <property type="term" value="C:cytosol"/>
    <property type="evidence" value="ECO:0007669"/>
    <property type="project" value="TreeGrafter"/>
</dbReference>
<dbReference type="PROSITE" id="PS51194">
    <property type="entry name" value="HELICASE_CTER"/>
    <property type="match status" value="1"/>
</dbReference>
<dbReference type="PANTHER" id="PTHR47959">
    <property type="entry name" value="ATP-DEPENDENT RNA HELICASE RHLE-RELATED"/>
    <property type="match status" value="1"/>
</dbReference>
<dbReference type="CDD" id="cd18787">
    <property type="entry name" value="SF2_C_DEAD"/>
    <property type="match status" value="1"/>
</dbReference>
<comment type="caution">
    <text evidence="18">The sequence shown here is derived from an EMBL/GenBank/DDBJ whole genome shotgun (WGS) entry which is preliminary data.</text>
</comment>
<dbReference type="AlphaFoldDB" id="A0AA36DVU6"/>
<dbReference type="SMART" id="SM00490">
    <property type="entry name" value="HELICc"/>
    <property type="match status" value="1"/>
</dbReference>
<feature type="compositionally biased region" description="Basic residues" evidence="14">
    <location>
        <begin position="716"/>
        <end position="725"/>
    </location>
</feature>
<comment type="subcellular location">
    <subcellularLocation>
        <location evidence="1">Nucleus</location>
        <location evidence="1">Nucleolus</location>
    </subcellularLocation>
</comment>
<keyword evidence="6 12" id="KW-0347">Helicase</keyword>
<dbReference type="SMART" id="SM00487">
    <property type="entry name" value="DEXDc"/>
    <property type="match status" value="1"/>
</dbReference>
<dbReference type="InterPro" id="IPR027417">
    <property type="entry name" value="P-loop_NTPase"/>
</dbReference>
<dbReference type="EC" id="3.6.4.13" evidence="2"/>
<comment type="catalytic activity">
    <reaction evidence="10">
        <text>ATP + H2O = ADP + phosphate + H(+)</text>
        <dbReference type="Rhea" id="RHEA:13065"/>
        <dbReference type="ChEBI" id="CHEBI:15377"/>
        <dbReference type="ChEBI" id="CHEBI:15378"/>
        <dbReference type="ChEBI" id="CHEBI:30616"/>
        <dbReference type="ChEBI" id="CHEBI:43474"/>
        <dbReference type="ChEBI" id="CHEBI:456216"/>
        <dbReference type="EC" id="3.6.4.13"/>
    </reaction>
</comment>
<dbReference type="PROSITE" id="PS51192">
    <property type="entry name" value="HELICASE_ATP_BIND_1"/>
    <property type="match status" value="1"/>
</dbReference>
<dbReference type="GO" id="GO:0003676">
    <property type="term" value="F:nucleic acid binding"/>
    <property type="evidence" value="ECO:0007669"/>
    <property type="project" value="InterPro"/>
</dbReference>
<evidence type="ECO:0000259" key="17">
    <source>
        <dbReference type="PROSITE" id="PS51195"/>
    </source>
</evidence>
<dbReference type="GO" id="GO:0043186">
    <property type="term" value="C:P granule"/>
    <property type="evidence" value="ECO:0007669"/>
    <property type="project" value="UniProtKB-ARBA"/>
</dbReference>
<dbReference type="InterPro" id="IPR001650">
    <property type="entry name" value="Helicase_C-like"/>
</dbReference>
<evidence type="ECO:0000256" key="10">
    <source>
        <dbReference type="ARBA" id="ARBA00047984"/>
    </source>
</evidence>
<evidence type="ECO:0000259" key="15">
    <source>
        <dbReference type="PROSITE" id="PS51192"/>
    </source>
</evidence>
<dbReference type="GO" id="GO:0005730">
    <property type="term" value="C:nucleolus"/>
    <property type="evidence" value="ECO:0007669"/>
    <property type="project" value="UniProtKB-SubCell"/>
</dbReference>
<name>A0AA36DVU6_CYLNA</name>
<dbReference type="FunFam" id="3.40.50.300:FF:000842">
    <property type="entry name" value="ATP-dependent RNA helicase DRS1"/>
    <property type="match status" value="1"/>
</dbReference>
<dbReference type="PANTHER" id="PTHR47959:SF1">
    <property type="entry name" value="ATP-DEPENDENT RNA HELICASE DBPA"/>
    <property type="match status" value="1"/>
</dbReference>
<dbReference type="PROSITE" id="PS51195">
    <property type="entry name" value="Q_MOTIF"/>
    <property type="match status" value="1"/>
</dbReference>
<dbReference type="GO" id="GO:0003724">
    <property type="term" value="F:RNA helicase activity"/>
    <property type="evidence" value="ECO:0007669"/>
    <property type="project" value="UniProtKB-EC"/>
</dbReference>
<dbReference type="InterPro" id="IPR000629">
    <property type="entry name" value="RNA-helicase_DEAD-box_CS"/>
</dbReference>
<keyword evidence="7 12" id="KW-0067">ATP-binding</keyword>
<evidence type="ECO:0000256" key="4">
    <source>
        <dbReference type="ARBA" id="ARBA00022741"/>
    </source>
</evidence>
<dbReference type="GO" id="GO:0016787">
    <property type="term" value="F:hydrolase activity"/>
    <property type="evidence" value="ECO:0007669"/>
    <property type="project" value="UniProtKB-KW"/>
</dbReference>
<dbReference type="Pfam" id="PF00271">
    <property type="entry name" value="Helicase_C"/>
    <property type="match status" value="1"/>
</dbReference>
<feature type="compositionally biased region" description="Acidic residues" evidence="14">
    <location>
        <begin position="10"/>
        <end position="25"/>
    </location>
</feature>
<dbReference type="InterPro" id="IPR050079">
    <property type="entry name" value="DEAD_box_RNA_helicase"/>
</dbReference>
<organism evidence="18 19">
    <name type="scientific">Cylicocyclus nassatus</name>
    <name type="common">Nematode worm</name>
    <dbReference type="NCBI Taxonomy" id="53992"/>
    <lineage>
        <taxon>Eukaryota</taxon>
        <taxon>Metazoa</taxon>
        <taxon>Ecdysozoa</taxon>
        <taxon>Nematoda</taxon>
        <taxon>Chromadorea</taxon>
        <taxon>Rhabditida</taxon>
        <taxon>Rhabditina</taxon>
        <taxon>Rhabditomorpha</taxon>
        <taxon>Strongyloidea</taxon>
        <taxon>Strongylidae</taxon>
        <taxon>Cylicocyclus</taxon>
    </lineage>
</organism>